<accession>A0A2K9LK26</accession>
<feature type="region of interest" description="Disordered" evidence="1">
    <location>
        <begin position="1"/>
        <end position="26"/>
    </location>
</feature>
<dbReference type="EMBL" id="CP022684">
    <property type="protein sequence ID" value="AUM12632.1"/>
    <property type="molecule type" value="Genomic_DNA"/>
</dbReference>
<evidence type="ECO:0000313" key="3">
    <source>
        <dbReference type="Proteomes" id="UP000235116"/>
    </source>
</evidence>
<organism evidence="2 3">
    <name type="scientific">Ketobacter alkanivorans</name>
    <dbReference type="NCBI Taxonomy" id="1917421"/>
    <lineage>
        <taxon>Bacteria</taxon>
        <taxon>Pseudomonadati</taxon>
        <taxon>Pseudomonadota</taxon>
        <taxon>Gammaproteobacteria</taxon>
        <taxon>Pseudomonadales</taxon>
        <taxon>Ketobacteraceae</taxon>
        <taxon>Ketobacter</taxon>
    </lineage>
</organism>
<proteinExistence type="predicted"/>
<evidence type="ECO:0000256" key="1">
    <source>
        <dbReference type="SAM" id="MobiDB-lite"/>
    </source>
</evidence>
<gene>
    <name evidence="2" type="ORF">Kalk_09490</name>
</gene>
<keyword evidence="3" id="KW-1185">Reference proteome</keyword>
<dbReference type="Proteomes" id="UP000235116">
    <property type="component" value="Chromosome"/>
</dbReference>
<protein>
    <submittedName>
        <fullName evidence="2">Uncharacterized protein</fullName>
    </submittedName>
</protein>
<evidence type="ECO:0000313" key="2">
    <source>
        <dbReference type="EMBL" id="AUM12632.1"/>
    </source>
</evidence>
<sequence>MLTGATRAATATDPTSAIHHQRSQLGQPQCHGDGCALLTLTTVPRITSAHAIFTLFRLPLRILAFSAITTVGAFCHDSHALADFSPGCIQLHLLQPVRNHQHSAVFQNQFVVGNHRLSIR</sequence>
<reference evidence="3" key="1">
    <citation type="submission" date="2017-08" db="EMBL/GenBank/DDBJ databases">
        <title>Direct submision.</title>
        <authorList>
            <person name="Kim S.-J."/>
            <person name="Rhee S.-K."/>
        </authorList>
    </citation>
    <scope>NUCLEOTIDE SEQUENCE [LARGE SCALE GENOMIC DNA]</scope>
    <source>
        <strain evidence="3">GI5</strain>
    </source>
</reference>
<name>A0A2K9LK26_9GAMM</name>
<dbReference type="KEGG" id="kak:Kalk_09490"/>
<dbReference type="AlphaFoldDB" id="A0A2K9LK26"/>